<protein>
    <submittedName>
        <fullName evidence="2">Uncharacterized protein</fullName>
    </submittedName>
</protein>
<accession>A0A501PHH9</accession>
<sequence>MAKWLVINLRRAVVLITLLIVIGGIMRWDWVPIIWLIVAIYFVALIRVIIMLTIPDLPKNWRLNMYGQIVVVIVVPIMFGLFYLNGMG</sequence>
<keyword evidence="3" id="KW-1185">Reference proteome</keyword>
<name>A0A501PHH9_9PROT</name>
<organism evidence="2 3">
    <name type="scientific">Emcibacter nanhaiensis</name>
    <dbReference type="NCBI Taxonomy" id="1505037"/>
    <lineage>
        <taxon>Bacteria</taxon>
        <taxon>Pseudomonadati</taxon>
        <taxon>Pseudomonadota</taxon>
        <taxon>Alphaproteobacteria</taxon>
        <taxon>Emcibacterales</taxon>
        <taxon>Emcibacteraceae</taxon>
        <taxon>Emcibacter</taxon>
    </lineage>
</organism>
<dbReference type="Proteomes" id="UP000319148">
    <property type="component" value="Unassembled WGS sequence"/>
</dbReference>
<keyword evidence="1" id="KW-0812">Transmembrane</keyword>
<proteinExistence type="predicted"/>
<keyword evidence="1" id="KW-1133">Transmembrane helix</keyword>
<feature type="transmembrane region" description="Helical" evidence="1">
    <location>
        <begin position="66"/>
        <end position="84"/>
    </location>
</feature>
<keyword evidence="1" id="KW-0472">Membrane</keyword>
<feature type="transmembrane region" description="Helical" evidence="1">
    <location>
        <begin position="34"/>
        <end position="54"/>
    </location>
</feature>
<evidence type="ECO:0000256" key="1">
    <source>
        <dbReference type="SAM" id="Phobius"/>
    </source>
</evidence>
<dbReference type="EMBL" id="VFIY01000014">
    <property type="protein sequence ID" value="TPD59482.1"/>
    <property type="molecule type" value="Genomic_DNA"/>
</dbReference>
<dbReference type="AlphaFoldDB" id="A0A501PHH9"/>
<evidence type="ECO:0000313" key="3">
    <source>
        <dbReference type="Proteomes" id="UP000319148"/>
    </source>
</evidence>
<evidence type="ECO:0000313" key="2">
    <source>
        <dbReference type="EMBL" id="TPD59482.1"/>
    </source>
</evidence>
<comment type="caution">
    <text evidence="2">The sequence shown here is derived from an EMBL/GenBank/DDBJ whole genome shotgun (WGS) entry which is preliminary data.</text>
</comment>
<dbReference type="RefSeq" id="WP_139941145.1">
    <property type="nucleotide sequence ID" value="NZ_JBHSYP010000006.1"/>
</dbReference>
<gene>
    <name evidence="2" type="ORF">FIV46_11880</name>
</gene>
<reference evidence="3" key="1">
    <citation type="submission" date="2019-06" db="EMBL/GenBank/DDBJ databases">
        <title>The complete genome of Emcibacter congregatus ZYLT.</title>
        <authorList>
            <person name="Zhao Z."/>
        </authorList>
    </citation>
    <scope>NUCLEOTIDE SEQUENCE [LARGE SCALE GENOMIC DNA]</scope>
    <source>
        <strain evidence="3">MCCC 1A06723</strain>
    </source>
</reference>
<feature type="transmembrane region" description="Helical" evidence="1">
    <location>
        <begin position="12"/>
        <end position="28"/>
    </location>
</feature>